<reference evidence="1 2" key="1">
    <citation type="submission" date="2018-09" db="EMBL/GenBank/DDBJ databases">
        <title>Nocardia yunnanensis sp. nov., an actinomycete isolated from a soil sample.</title>
        <authorList>
            <person name="Zhang J."/>
        </authorList>
    </citation>
    <scope>NUCLEOTIDE SEQUENCE [LARGE SCALE GENOMIC DNA]</scope>
    <source>
        <strain evidence="1 2">CFHS0054</strain>
    </source>
</reference>
<keyword evidence="2" id="KW-1185">Reference proteome</keyword>
<evidence type="ECO:0000313" key="1">
    <source>
        <dbReference type="EMBL" id="AYF78038.1"/>
    </source>
</evidence>
<dbReference type="Pfam" id="PF02575">
    <property type="entry name" value="YbaB_DNA_bd"/>
    <property type="match status" value="1"/>
</dbReference>
<dbReference type="Gene3D" id="3.30.1310.10">
    <property type="entry name" value="Nucleoid-associated protein YbaB-like domain"/>
    <property type="match status" value="1"/>
</dbReference>
<organism evidence="1 2">
    <name type="scientific">Nocardia yunnanensis</name>
    <dbReference type="NCBI Taxonomy" id="2382165"/>
    <lineage>
        <taxon>Bacteria</taxon>
        <taxon>Bacillati</taxon>
        <taxon>Actinomycetota</taxon>
        <taxon>Actinomycetes</taxon>
        <taxon>Mycobacteriales</taxon>
        <taxon>Nocardiaceae</taxon>
        <taxon>Nocardia</taxon>
    </lineage>
</organism>
<accession>A0A386ZKT9</accession>
<gene>
    <name evidence="1" type="ORF">D7D52_34195</name>
</gene>
<dbReference type="OrthoDB" id="4575958at2"/>
<dbReference type="EMBL" id="CP032568">
    <property type="protein sequence ID" value="AYF78038.1"/>
    <property type="molecule type" value="Genomic_DNA"/>
</dbReference>
<dbReference type="GO" id="GO:0003677">
    <property type="term" value="F:DNA binding"/>
    <property type="evidence" value="ECO:0007669"/>
    <property type="project" value="UniProtKB-KW"/>
</dbReference>
<dbReference type="KEGG" id="nyu:D7D52_34195"/>
<dbReference type="RefSeq" id="WP_120743099.1">
    <property type="nucleotide sequence ID" value="NZ_CP032568.1"/>
</dbReference>
<proteinExistence type="predicted"/>
<protein>
    <submittedName>
        <fullName evidence="1">YbaB/EbfC family DNA-binding protein</fullName>
    </submittedName>
</protein>
<keyword evidence="1" id="KW-0238">DNA-binding</keyword>
<sequence>MKALIAQVGEQLEALTLAADGLARVAGQATGLDGTVTAHVSGDGSLAALSLTESITALPPDQAAAAILATVNEATANAARQRALLLARLSEAIT</sequence>
<dbReference type="InterPro" id="IPR004401">
    <property type="entry name" value="YbaB/EbfC"/>
</dbReference>
<dbReference type="AlphaFoldDB" id="A0A386ZKT9"/>
<evidence type="ECO:0000313" key="2">
    <source>
        <dbReference type="Proteomes" id="UP000267164"/>
    </source>
</evidence>
<dbReference type="Proteomes" id="UP000267164">
    <property type="component" value="Chromosome"/>
</dbReference>
<dbReference type="InterPro" id="IPR036894">
    <property type="entry name" value="YbaB-like_sf"/>
</dbReference>
<name>A0A386ZKT9_9NOCA</name>